<gene>
    <name evidence="2" type="ORF">NDU88_002185</name>
</gene>
<name>A0AAV7SDL4_PLEWA</name>
<keyword evidence="3" id="KW-1185">Reference proteome</keyword>
<feature type="region of interest" description="Disordered" evidence="1">
    <location>
        <begin position="1"/>
        <end position="27"/>
    </location>
</feature>
<reference evidence="2" key="1">
    <citation type="journal article" date="2022" name="bioRxiv">
        <title>Sequencing and chromosome-scale assembly of the giantPleurodeles waltlgenome.</title>
        <authorList>
            <person name="Brown T."/>
            <person name="Elewa A."/>
            <person name="Iarovenko S."/>
            <person name="Subramanian E."/>
            <person name="Araus A.J."/>
            <person name="Petzold A."/>
            <person name="Susuki M."/>
            <person name="Suzuki K.-i.T."/>
            <person name="Hayashi T."/>
            <person name="Toyoda A."/>
            <person name="Oliveira C."/>
            <person name="Osipova E."/>
            <person name="Leigh N.D."/>
            <person name="Simon A."/>
            <person name="Yun M.H."/>
        </authorList>
    </citation>
    <scope>NUCLEOTIDE SEQUENCE</scope>
    <source>
        <strain evidence="2">20211129_DDA</strain>
        <tissue evidence="2">Liver</tissue>
    </source>
</reference>
<dbReference type="Proteomes" id="UP001066276">
    <property type="component" value="Chromosome 4_2"/>
</dbReference>
<evidence type="ECO:0000313" key="2">
    <source>
        <dbReference type="EMBL" id="KAJ1161704.1"/>
    </source>
</evidence>
<feature type="compositionally biased region" description="Basic residues" evidence="1">
    <location>
        <begin position="207"/>
        <end position="217"/>
    </location>
</feature>
<accession>A0AAV7SDL4</accession>
<dbReference type="EMBL" id="JANPWB010000008">
    <property type="protein sequence ID" value="KAJ1161704.1"/>
    <property type="molecule type" value="Genomic_DNA"/>
</dbReference>
<feature type="region of interest" description="Disordered" evidence="1">
    <location>
        <begin position="108"/>
        <end position="217"/>
    </location>
</feature>
<comment type="caution">
    <text evidence="2">The sequence shown here is derived from an EMBL/GenBank/DDBJ whole genome shotgun (WGS) entry which is preliminary data.</text>
</comment>
<proteinExistence type="predicted"/>
<evidence type="ECO:0000313" key="3">
    <source>
        <dbReference type="Proteomes" id="UP001066276"/>
    </source>
</evidence>
<dbReference type="AlphaFoldDB" id="A0AAV7SDL4"/>
<organism evidence="2 3">
    <name type="scientific">Pleurodeles waltl</name>
    <name type="common">Iberian ribbed newt</name>
    <dbReference type="NCBI Taxonomy" id="8319"/>
    <lineage>
        <taxon>Eukaryota</taxon>
        <taxon>Metazoa</taxon>
        <taxon>Chordata</taxon>
        <taxon>Craniata</taxon>
        <taxon>Vertebrata</taxon>
        <taxon>Euteleostomi</taxon>
        <taxon>Amphibia</taxon>
        <taxon>Batrachia</taxon>
        <taxon>Caudata</taxon>
        <taxon>Salamandroidea</taxon>
        <taxon>Salamandridae</taxon>
        <taxon>Pleurodelinae</taxon>
        <taxon>Pleurodeles</taxon>
    </lineage>
</organism>
<protein>
    <submittedName>
        <fullName evidence="2">Uncharacterized protein</fullName>
    </submittedName>
</protein>
<evidence type="ECO:0000256" key="1">
    <source>
        <dbReference type="SAM" id="MobiDB-lite"/>
    </source>
</evidence>
<sequence length="233" mass="24326">MFASEGAESHPLHPGRPGATDRRAAAPHSCVLLGSSEVAPTVRLTSSTPASLRSFRQGGVHPIGRVTSSLAGGSRLHGQVQAPPAERAACSPAAVFLAVRPPSWGPAAHVRVRQGSPRPRAHPLQASPLLSEPGATESESPKANEGRRPRRSTICRGPQVTVRSGHFSAAHGPHFGGGPVSGRAPIPGLAETPSARPPSWETYRSGRGQRSRLGPCRHRCRRSLRGLGASGNN</sequence>